<name>A0ABY2WYX4_9RHOB</name>
<feature type="transmembrane region" description="Helical" evidence="1">
    <location>
        <begin position="98"/>
        <end position="123"/>
    </location>
</feature>
<evidence type="ECO:0000256" key="1">
    <source>
        <dbReference type="SAM" id="Phobius"/>
    </source>
</evidence>
<protein>
    <recommendedName>
        <fullName evidence="2">EamA domain-containing protein</fullName>
    </recommendedName>
</protein>
<proteinExistence type="predicted"/>
<keyword evidence="1" id="KW-0472">Membrane</keyword>
<dbReference type="InterPro" id="IPR037185">
    <property type="entry name" value="EmrE-like"/>
</dbReference>
<feature type="transmembrane region" description="Helical" evidence="1">
    <location>
        <begin position="233"/>
        <end position="253"/>
    </location>
</feature>
<dbReference type="Pfam" id="PF00892">
    <property type="entry name" value="EamA"/>
    <property type="match status" value="1"/>
</dbReference>
<dbReference type="EMBL" id="VCPD01000003">
    <property type="protein sequence ID" value="TMV08068.1"/>
    <property type="molecule type" value="Genomic_DNA"/>
</dbReference>
<feature type="transmembrane region" description="Helical" evidence="1">
    <location>
        <begin position="173"/>
        <end position="194"/>
    </location>
</feature>
<accession>A0ABY2WYX4</accession>
<feature type="transmembrane region" description="Helical" evidence="1">
    <location>
        <begin position="209"/>
        <end position="227"/>
    </location>
</feature>
<dbReference type="Proteomes" id="UP001193035">
    <property type="component" value="Unassembled WGS sequence"/>
</dbReference>
<evidence type="ECO:0000313" key="4">
    <source>
        <dbReference type="Proteomes" id="UP001193035"/>
    </source>
</evidence>
<dbReference type="SUPFAM" id="SSF103481">
    <property type="entry name" value="Multidrug resistance efflux transporter EmrE"/>
    <property type="match status" value="2"/>
</dbReference>
<gene>
    <name evidence="3" type="ORF">FGK63_08925</name>
</gene>
<evidence type="ECO:0000259" key="2">
    <source>
        <dbReference type="Pfam" id="PF00892"/>
    </source>
</evidence>
<dbReference type="Gene3D" id="1.10.3730.20">
    <property type="match status" value="2"/>
</dbReference>
<feature type="domain" description="EamA" evidence="2">
    <location>
        <begin position="145"/>
        <end position="276"/>
    </location>
</feature>
<feature type="transmembrane region" description="Helical" evidence="1">
    <location>
        <begin position="144"/>
        <end position="161"/>
    </location>
</feature>
<comment type="caution">
    <text evidence="3">The sequence shown here is derived from an EMBL/GenBank/DDBJ whole genome shotgun (WGS) entry which is preliminary data.</text>
</comment>
<keyword evidence="4" id="KW-1185">Reference proteome</keyword>
<sequence length="281" mass="28961">MSGTVFFVVLCAAALHASWNALVKGGADKAAAMVAVVIGQGLAGAALLPFAPPLDPACWPYLLAGLGLHLGYQLFLIQSYRFGDLTQVYPIARGVSPLLVALGSVVVLGAEFTGLEVAAMAMISIGIASISLVRRADGVFQAKAAGLALITGMFIASYSLVDGQGARIGGTALGFFGVLAALDAVVFGLCAHLIRPGMLGRALALKKHLFLGGGASFTAYVLVVWAFTQAPIALVTALRETSIIFALVIGVTVLRERLDLAKVLATALTLTGALLLRLSRL</sequence>
<feature type="transmembrane region" description="Helical" evidence="1">
    <location>
        <begin position="58"/>
        <end position="78"/>
    </location>
</feature>
<reference evidence="3 4" key="1">
    <citation type="submission" date="2019-05" db="EMBL/GenBank/DDBJ databases">
        <title>Ruegeria sp. nov., isolated from tidal flat.</title>
        <authorList>
            <person name="Kim W."/>
        </authorList>
    </citation>
    <scope>NUCLEOTIDE SEQUENCE [LARGE SCALE GENOMIC DNA]</scope>
    <source>
        <strain evidence="3 4">CAU 1488</strain>
    </source>
</reference>
<dbReference type="InterPro" id="IPR000620">
    <property type="entry name" value="EamA_dom"/>
</dbReference>
<organism evidence="3 4">
    <name type="scientific">Ruegeria sediminis</name>
    <dbReference type="NCBI Taxonomy" id="2583820"/>
    <lineage>
        <taxon>Bacteria</taxon>
        <taxon>Pseudomonadati</taxon>
        <taxon>Pseudomonadota</taxon>
        <taxon>Alphaproteobacteria</taxon>
        <taxon>Rhodobacterales</taxon>
        <taxon>Roseobacteraceae</taxon>
        <taxon>Ruegeria</taxon>
    </lineage>
</organism>
<keyword evidence="1" id="KW-1133">Transmembrane helix</keyword>
<keyword evidence="1" id="KW-0812">Transmembrane</keyword>
<evidence type="ECO:0000313" key="3">
    <source>
        <dbReference type="EMBL" id="TMV08068.1"/>
    </source>
</evidence>
<feature type="transmembrane region" description="Helical" evidence="1">
    <location>
        <begin position="30"/>
        <end position="51"/>
    </location>
</feature>